<dbReference type="Proteomes" id="UP000078544">
    <property type="component" value="Unassembled WGS sequence"/>
</dbReference>
<protein>
    <submittedName>
        <fullName evidence="3">CRAL/TRIO domain-containing protein</fullName>
    </submittedName>
</protein>
<dbReference type="EMBL" id="AZGY01000005">
    <property type="protein sequence ID" value="KZZ98650.1"/>
    <property type="molecule type" value="Genomic_DNA"/>
</dbReference>
<dbReference type="Gene3D" id="3.40.525.10">
    <property type="entry name" value="CRAL-TRIO lipid binding domain"/>
    <property type="match status" value="1"/>
</dbReference>
<dbReference type="SUPFAM" id="SSF46938">
    <property type="entry name" value="CRAL/TRIO N-terminal domain"/>
    <property type="match status" value="1"/>
</dbReference>
<feature type="domain" description="CRAL-TRIO" evidence="2">
    <location>
        <begin position="222"/>
        <end position="378"/>
    </location>
</feature>
<evidence type="ECO:0000313" key="4">
    <source>
        <dbReference type="Proteomes" id="UP000078544"/>
    </source>
</evidence>
<dbReference type="OrthoDB" id="75724at2759"/>
<accession>A0A166PRL6</accession>
<dbReference type="CDD" id="cd00170">
    <property type="entry name" value="SEC14"/>
    <property type="match status" value="1"/>
</dbReference>
<dbReference type="InterPro" id="IPR036865">
    <property type="entry name" value="CRAL-TRIO_dom_sf"/>
</dbReference>
<comment type="caution">
    <text evidence="3">The sequence shown here is derived from an EMBL/GenBank/DDBJ whole genome shotgun (WGS) entry which is preliminary data.</text>
</comment>
<feature type="compositionally biased region" description="Basic and acidic residues" evidence="1">
    <location>
        <begin position="154"/>
        <end position="163"/>
    </location>
</feature>
<feature type="compositionally biased region" description="Low complexity" evidence="1">
    <location>
        <begin position="459"/>
        <end position="472"/>
    </location>
</feature>
<sequence length="505" mass="56144">MLDVVEQAEGVSAEYEDTWISQSRRPTSQRGKRQGILRTGKKSMAAAAAAPAVFSQSFAPLPLSFPRTPWLGPPPQAPLLIVVAVSELPLEMTSSPLKKPLEAPAASIVPPPRAELTADQEAKYSTLLKAAQSLTSIPNNKKTNNKQQQQQQKSAEKQEEKNESATASSSPPTEAERMWLTRDCLLRYLRATNWNVKESQQRLVDTLAWRREYGIDTFTAEYISPEQETGKQVILGYDKDGRPCQYLNPGRQNTSTSPRQIHHLFYMVERVVDMMPPGVEKLNLMINFKPSAQRQNTSVPVGVAREVLHILQSHYPERLGKALIINVPWVVWGFFKLIKPFMHPVTRDKLKFNEDMRAYVPAEQLWSADWKGDLDFDYDHDVYWPALNELCRRRRESRAARWRAAGAVVGEREDYLAAGTDVSVTGYTFKKEAKEGGEEEEKPAVSEAATAGHDDDGNNRQQQQHGTQNGHGITNGKEGQAAVTTTTTTATTNTTSSTAAAAGAA</sequence>
<dbReference type="SMART" id="SM01100">
    <property type="entry name" value="CRAL_TRIO_N"/>
    <property type="match status" value="1"/>
</dbReference>
<dbReference type="PROSITE" id="PS50191">
    <property type="entry name" value="CRAL_TRIO"/>
    <property type="match status" value="1"/>
</dbReference>
<dbReference type="SMART" id="SM00516">
    <property type="entry name" value="SEC14"/>
    <property type="match status" value="1"/>
</dbReference>
<keyword evidence="4" id="KW-1185">Reference proteome</keyword>
<evidence type="ECO:0000313" key="3">
    <source>
        <dbReference type="EMBL" id="KZZ98650.1"/>
    </source>
</evidence>
<feature type="compositionally biased region" description="Low complexity" evidence="1">
    <location>
        <begin position="481"/>
        <end position="505"/>
    </location>
</feature>
<dbReference type="SUPFAM" id="SSF52087">
    <property type="entry name" value="CRAL/TRIO domain"/>
    <property type="match status" value="1"/>
</dbReference>
<dbReference type="GO" id="GO:0008526">
    <property type="term" value="F:phosphatidylinositol transfer activity"/>
    <property type="evidence" value="ECO:0007669"/>
    <property type="project" value="TreeGrafter"/>
</dbReference>
<feature type="compositionally biased region" description="Low complexity" evidence="1">
    <location>
        <begin position="164"/>
        <end position="173"/>
    </location>
</feature>
<gene>
    <name evidence="3" type="ORF">AAL_03168</name>
</gene>
<organism evidence="3 4">
    <name type="scientific">Moelleriella libera RCEF 2490</name>
    <dbReference type="NCBI Taxonomy" id="1081109"/>
    <lineage>
        <taxon>Eukaryota</taxon>
        <taxon>Fungi</taxon>
        <taxon>Dikarya</taxon>
        <taxon>Ascomycota</taxon>
        <taxon>Pezizomycotina</taxon>
        <taxon>Sordariomycetes</taxon>
        <taxon>Hypocreomycetidae</taxon>
        <taxon>Hypocreales</taxon>
        <taxon>Clavicipitaceae</taxon>
        <taxon>Moelleriella</taxon>
    </lineage>
</organism>
<dbReference type="Pfam" id="PF03765">
    <property type="entry name" value="CRAL_TRIO_N"/>
    <property type="match status" value="1"/>
</dbReference>
<dbReference type="InterPro" id="IPR011074">
    <property type="entry name" value="CRAL/TRIO_N_dom"/>
</dbReference>
<name>A0A166PRL6_9HYPO</name>
<dbReference type="PANTHER" id="PTHR45824">
    <property type="entry name" value="GH16843P"/>
    <property type="match status" value="1"/>
</dbReference>
<dbReference type="PANTHER" id="PTHR45824:SF29">
    <property type="entry name" value="GH16843P"/>
    <property type="match status" value="1"/>
</dbReference>
<proteinExistence type="predicted"/>
<feature type="region of interest" description="Disordered" evidence="1">
    <location>
        <begin position="432"/>
        <end position="505"/>
    </location>
</feature>
<dbReference type="InterPro" id="IPR001251">
    <property type="entry name" value="CRAL-TRIO_dom"/>
</dbReference>
<dbReference type="AlphaFoldDB" id="A0A166PRL6"/>
<evidence type="ECO:0000256" key="1">
    <source>
        <dbReference type="SAM" id="MobiDB-lite"/>
    </source>
</evidence>
<evidence type="ECO:0000259" key="2">
    <source>
        <dbReference type="PROSITE" id="PS50191"/>
    </source>
</evidence>
<feature type="region of interest" description="Disordered" evidence="1">
    <location>
        <begin position="135"/>
        <end position="176"/>
    </location>
</feature>
<dbReference type="STRING" id="1081109.A0A166PRL6"/>
<dbReference type="InterPro" id="IPR052578">
    <property type="entry name" value="PI_Transfer_CRAL-TRIO"/>
</dbReference>
<feature type="compositionally biased region" description="Low complexity" evidence="1">
    <location>
        <begin position="139"/>
        <end position="153"/>
    </location>
</feature>
<dbReference type="InterPro" id="IPR036273">
    <property type="entry name" value="CRAL/TRIO_N_dom_sf"/>
</dbReference>
<dbReference type="Pfam" id="PF00650">
    <property type="entry name" value="CRAL_TRIO"/>
    <property type="match status" value="1"/>
</dbReference>
<reference evidence="3 4" key="1">
    <citation type="journal article" date="2016" name="Genome Biol. Evol.">
        <title>Divergent and convergent evolution of fungal pathogenicity.</title>
        <authorList>
            <person name="Shang Y."/>
            <person name="Xiao G."/>
            <person name="Zheng P."/>
            <person name="Cen K."/>
            <person name="Zhan S."/>
            <person name="Wang C."/>
        </authorList>
    </citation>
    <scope>NUCLEOTIDE SEQUENCE [LARGE SCALE GENOMIC DNA]</scope>
    <source>
        <strain evidence="3 4">RCEF 2490</strain>
    </source>
</reference>